<dbReference type="EMBL" id="CP016400">
    <property type="protein sequence ID" value="AOG26095.1"/>
    <property type="molecule type" value="Genomic_DNA"/>
</dbReference>
<organism evidence="1 3">
    <name type="scientific">Lactobacillus johnsonii</name>
    <dbReference type="NCBI Taxonomy" id="33959"/>
    <lineage>
        <taxon>Bacteria</taxon>
        <taxon>Bacillati</taxon>
        <taxon>Bacillota</taxon>
        <taxon>Bacilli</taxon>
        <taxon>Lactobacillales</taxon>
        <taxon>Lactobacillaceae</taxon>
        <taxon>Lactobacillus</taxon>
    </lineage>
</organism>
<gene>
    <name evidence="1" type="ORF">BBP16_03985</name>
    <name evidence="2" type="ORF">D7321_07965</name>
</gene>
<dbReference type="Proteomes" id="UP000283758">
    <property type="component" value="Chromosome"/>
</dbReference>
<dbReference type="EMBL" id="CP032680">
    <property type="protein sequence ID" value="AZZ68037.1"/>
    <property type="molecule type" value="Genomic_DNA"/>
</dbReference>
<evidence type="ECO:0000313" key="4">
    <source>
        <dbReference type="Proteomes" id="UP000283758"/>
    </source>
</evidence>
<evidence type="ECO:0000313" key="1">
    <source>
        <dbReference type="EMBL" id="AOG26095.1"/>
    </source>
</evidence>
<evidence type="ECO:0000313" key="2">
    <source>
        <dbReference type="EMBL" id="AZZ68037.1"/>
    </source>
</evidence>
<dbReference type="RefSeq" id="WP_014567746.1">
    <property type="nucleotide sequence ID" value="NZ_CP032680.1"/>
</dbReference>
<accession>A0A9W3SLY6</accession>
<reference evidence="1 3" key="1">
    <citation type="submission" date="2016-07" db="EMBL/GenBank/DDBJ databases">
        <title>Genome sequencing project for further understanding the molecular mechanisms of preventing non-alcoholic fatty liver disease.</title>
        <authorList>
            <person name="Wang H."/>
        </authorList>
    </citation>
    <scope>NUCLEOTIDE SEQUENCE [LARGE SCALE GENOMIC DNA]</scope>
    <source>
        <strain evidence="1 3">BS15</strain>
    </source>
</reference>
<protein>
    <submittedName>
        <fullName evidence="1">Uncharacterized protein</fullName>
    </submittedName>
</protein>
<evidence type="ECO:0000313" key="3">
    <source>
        <dbReference type="Proteomes" id="UP000094691"/>
    </source>
</evidence>
<sequence>MSSEGATYNYPFDNPEELDRFLENMNSFPIQVNICFKITDIEGNIYNKEQPVYAYFDIRKIGSDDNKGHVDDFITGGMSTNSIFPNGIKEIEGLKEYIEGYFSM</sequence>
<name>A0A9W3SLY6_LACJH</name>
<dbReference type="Proteomes" id="UP000094691">
    <property type="component" value="Chromosome"/>
</dbReference>
<reference evidence="2 4" key="2">
    <citation type="submission" date="2018-10" db="EMBL/GenBank/DDBJ databases">
        <title>Complete genome sequencing of Lactobacillus johnsonii ZLJ010.</title>
        <authorList>
            <person name="Zhang W."/>
            <person name="Ji H."/>
            <person name="Wang J."/>
            <person name="Zhang D."/>
            <person name="Liu H."/>
            <person name="Wang S."/>
            <person name="Wang Y."/>
        </authorList>
    </citation>
    <scope>NUCLEOTIDE SEQUENCE [LARGE SCALE GENOMIC DNA]</scope>
    <source>
        <strain evidence="2 4">ZLJ010</strain>
    </source>
</reference>
<dbReference type="AlphaFoldDB" id="A0A9W3SLY6"/>
<proteinExistence type="predicted"/>